<dbReference type="InterPro" id="IPR023187">
    <property type="entry name" value="Tscrpt_reg_MarR-type_CS"/>
</dbReference>
<dbReference type="InterPro" id="IPR039422">
    <property type="entry name" value="MarR/SlyA-like"/>
</dbReference>
<accession>A0A455T024</accession>
<dbReference type="PROSITE" id="PS51000">
    <property type="entry name" value="HTH_DEOR_2"/>
    <property type="match status" value="1"/>
</dbReference>
<dbReference type="PRINTS" id="PR00598">
    <property type="entry name" value="HTHMARR"/>
</dbReference>
<dbReference type="AlphaFoldDB" id="A0A455T024"/>
<keyword evidence="1" id="KW-0805">Transcription regulation</keyword>
<dbReference type="PANTHER" id="PTHR33164">
    <property type="entry name" value="TRANSCRIPTIONAL REGULATOR, MARR FAMILY"/>
    <property type="match status" value="1"/>
</dbReference>
<dbReference type="SUPFAM" id="SSF46785">
    <property type="entry name" value="Winged helix' DNA-binding domain"/>
    <property type="match status" value="1"/>
</dbReference>
<dbReference type="InterPro" id="IPR036388">
    <property type="entry name" value="WH-like_DNA-bd_sf"/>
</dbReference>
<dbReference type="SMART" id="SM00347">
    <property type="entry name" value="HTH_MARR"/>
    <property type="match status" value="1"/>
</dbReference>
<feature type="domain" description="HTH deoR-type" evidence="5">
    <location>
        <begin position="12"/>
        <end position="67"/>
    </location>
</feature>
<organism evidence="6">
    <name type="scientific">Thermogemmatispora argillosa</name>
    <dbReference type="NCBI Taxonomy" id="2045280"/>
    <lineage>
        <taxon>Bacteria</taxon>
        <taxon>Bacillati</taxon>
        <taxon>Chloroflexota</taxon>
        <taxon>Ktedonobacteria</taxon>
        <taxon>Thermogemmatisporales</taxon>
        <taxon>Thermogemmatisporaceae</taxon>
        <taxon>Thermogemmatispora</taxon>
    </lineage>
</organism>
<evidence type="ECO:0000256" key="2">
    <source>
        <dbReference type="ARBA" id="ARBA00023125"/>
    </source>
</evidence>
<name>A0A455T024_9CHLR</name>
<reference evidence="6" key="1">
    <citation type="submission" date="2018-12" db="EMBL/GenBank/DDBJ databases">
        <title>Novel natural products biosynthetic potential of the class Ktedonobacteria.</title>
        <authorList>
            <person name="Zheng Y."/>
            <person name="Saitou A."/>
            <person name="Wang C.M."/>
            <person name="Toyoda A."/>
            <person name="Minakuchi Y."/>
            <person name="Sekiguchi Y."/>
            <person name="Ueda K."/>
            <person name="Takano H."/>
            <person name="Sakai Y."/>
            <person name="Yokota A."/>
            <person name="Yabe S."/>
        </authorList>
    </citation>
    <scope>NUCLEOTIDE SEQUENCE</scope>
    <source>
        <strain evidence="6">A3-2</strain>
    </source>
</reference>
<dbReference type="PROSITE" id="PS01117">
    <property type="entry name" value="HTH_MARR_1"/>
    <property type="match status" value="1"/>
</dbReference>
<evidence type="ECO:0000259" key="4">
    <source>
        <dbReference type="PROSITE" id="PS50995"/>
    </source>
</evidence>
<gene>
    <name evidence="6" type="ORF">KTA_07210</name>
</gene>
<proteinExistence type="predicted"/>
<dbReference type="InterPro" id="IPR001034">
    <property type="entry name" value="DeoR_HTH"/>
</dbReference>
<dbReference type="GO" id="GO:0003700">
    <property type="term" value="F:DNA-binding transcription factor activity"/>
    <property type="evidence" value="ECO:0007669"/>
    <property type="project" value="InterPro"/>
</dbReference>
<dbReference type="GO" id="GO:0003677">
    <property type="term" value="F:DNA binding"/>
    <property type="evidence" value="ECO:0007669"/>
    <property type="project" value="UniProtKB-KW"/>
</dbReference>
<dbReference type="SMART" id="SM00420">
    <property type="entry name" value="HTH_DEOR"/>
    <property type="match status" value="1"/>
</dbReference>
<evidence type="ECO:0000256" key="3">
    <source>
        <dbReference type="ARBA" id="ARBA00023163"/>
    </source>
</evidence>
<protein>
    <recommendedName>
        <fullName evidence="7">HTH marR-type domain-containing protein</fullName>
    </recommendedName>
</protein>
<feature type="domain" description="HTH marR-type" evidence="4">
    <location>
        <begin position="1"/>
        <end position="91"/>
    </location>
</feature>
<dbReference type="Pfam" id="PF01047">
    <property type="entry name" value="MarR"/>
    <property type="match status" value="1"/>
</dbReference>
<keyword evidence="3" id="KW-0804">Transcription</keyword>
<dbReference type="EMBL" id="AP019377">
    <property type="protein sequence ID" value="BBH92522.1"/>
    <property type="molecule type" value="Genomic_DNA"/>
</dbReference>
<evidence type="ECO:0000313" key="6">
    <source>
        <dbReference type="EMBL" id="BBH92522.1"/>
    </source>
</evidence>
<evidence type="ECO:0008006" key="7">
    <source>
        <dbReference type="Google" id="ProtNLM"/>
    </source>
</evidence>
<dbReference type="InterPro" id="IPR000835">
    <property type="entry name" value="HTH_MarR-typ"/>
</dbReference>
<sequence>MNPLRRAASDTITPRQLEVLTYLAQRDHWSVSEVAALLGVSSAAATKVLTRLERKGLITRTHNVLDRRCADITVTRAARALLQAEATDSHP</sequence>
<dbReference type="PROSITE" id="PS50995">
    <property type="entry name" value="HTH_MARR_2"/>
    <property type="match status" value="1"/>
</dbReference>
<dbReference type="GO" id="GO:0006950">
    <property type="term" value="P:response to stress"/>
    <property type="evidence" value="ECO:0007669"/>
    <property type="project" value="TreeGrafter"/>
</dbReference>
<evidence type="ECO:0000256" key="1">
    <source>
        <dbReference type="ARBA" id="ARBA00023015"/>
    </source>
</evidence>
<dbReference type="InterPro" id="IPR036390">
    <property type="entry name" value="WH_DNA-bd_sf"/>
</dbReference>
<evidence type="ECO:0000259" key="5">
    <source>
        <dbReference type="PROSITE" id="PS51000"/>
    </source>
</evidence>
<dbReference type="Gene3D" id="1.10.10.10">
    <property type="entry name" value="Winged helix-like DNA-binding domain superfamily/Winged helix DNA-binding domain"/>
    <property type="match status" value="1"/>
</dbReference>
<keyword evidence="2" id="KW-0238">DNA-binding</keyword>
<dbReference type="PANTHER" id="PTHR33164:SF43">
    <property type="entry name" value="HTH-TYPE TRANSCRIPTIONAL REPRESSOR YETL"/>
    <property type="match status" value="1"/>
</dbReference>